<sequence>MNPNKNLKIALIQHACSSDRDENIALITDRIRQAAAAESQLVLLQELHNTPYFCQTEESRLFDLAETIPGPSTEHFSALAAELGLVIVCSLFEKRATGLYHNTAVVFDSDGRMAGCYRKMHIPDDPGFYEKFYFTPGDLGFTPIDTSIGRLGVLICWDQWYPEAARLMALAGAELLLYPTAIGWDPADDEDEQLRQREAWVTVQRGHAVANGLPVAACNRIGHEPDPSGQSQGITFWGHSFVCGPQGEFLGKSGSNEDILIVDINLERSESVRRIWPFLRDRRIDSFADLERRYIDKSPIKK</sequence>
<keyword evidence="4" id="KW-1185">Reference proteome</keyword>
<dbReference type="InterPro" id="IPR003010">
    <property type="entry name" value="C-N_Hydrolase"/>
</dbReference>
<name>A0A0F7JVK4_9GAMM</name>
<dbReference type="EMBL" id="CP011412">
    <property type="protein sequence ID" value="AKH19592.1"/>
    <property type="molecule type" value="Genomic_DNA"/>
</dbReference>
<dbReference type="OrthoDB" id="9803803at2"/>
<dbReference type="PANTHER" id="PTHR43674">
    <property type="entry name" value="NITRILASE C965.09-RELATED"/>
    <property type="match status" value="1"/>
</dbReference>
<dbReference type="Pfam" id="PF00795">
    <property type="entry name" value="CN_hydrolase"/>
    <property type="match status" value="1"/>
</dbReference>
<dbReference type="FunFam" id="3.60.110.10:FF:000010">
    <property type="entry name" value="Carbon-nitrogen hydrolase"/>
    <property type="match status" value="1"/>
</dbReference>
<dbReference type="PANTHER" id="PTHR43674:SF2">
    <property type="entry name" value="BETA-UREIDOPROPIONASE"/>
    <property type="match status" value="1"/>
</dbReference>
<proteinExistence type="predicted"/>
<dbReference type="PATRIC" id="fig|1543721.4.peg.756"/>
<gene>
    <name evidence="3" type="ORF">AAY24_03605</name>
</gene>
<accession>A0A0F7JVK4</accession>
<dbReference type="GO" id="GO:0050126">
    <property type="term" value="F:N-carbamoylputrescine amidase activity"/>
    <property type="evidence" value="ECO:0007669"/>
    <property type="project" value="TreeGrafter"/>
</dbReference>
<feature type="domain" description="CN hydrolase" evidence="2">
    <location>
        <begin position="7"/>
        <end position="266"/>
    </location>
</feature>
<dbReference type="Proteomes" id="UP000034410">
    <property type="component" value="Chromosome"/>
</dbReference>
<dbReference type="GO" id="GO:0016746">
    <property type="term" value="F:acyltransferase activity"/>
    <property type="evidence" value="ECO:0007669"/>
    <property type="project" value="UniProtKB-KW"/>
</dbReference>
<dbReference type="InterPro" id="IPR050345">
    <property type="entry name" value="Aliph_Amidase/BUP"/>
</dbReference>
<keyword evidence="3" id="KW-0012">Acyltransferase</keyword>
<dbReference type="PROSITE" id="PS50263">
    <property type="entry name" value="CN_HYDROLASE"/>
    <property type="match status" value="1"/>
</dbReference>
<dbReference type="CDD" id="cd07573">
    <property type="entry name" value="CPA"/>
    <property type="match status" value="1"/>
</dbReference>
<evidence type="ECO:0000313" key="3">
    <source>
        <dbReference type="EMBL" id="AKH19592.1"/>
    </source>
</evidence>
<keyword evidence="3" id="KW-0808">Transferase</keyword>
<evidence type="ECO:0000256" key="1">
    <source>
        <dbReference type="ARBA" id="ARBA00022801"/>
    </source>
</evidence>
<organism evidence="3 4">
    <name type="scientific">Sedimenticola thiotaurini</name>
    <dbReference type="NCBI Taxonomy" id="1543721"/>
    <lineage>
        <taxon>Bacteria</taxon>
        <taxon>Pseudomonadati</taxon>
        <taxon>Pseudomonadota</taxon>
        <taxon>Gammaproteobacteria</taxon>
        <taxon>Chromatiales</taxon>
        <taxon>Sedimenticolaceae</taxon>
        <taxon>Sedimenticola</taxon>
    </lineage>
</organism>
<dbReference type="SUPFAM" id="SSF56317">
    <property type="entry name" value="Carbon-nitrogen hydrolase"/>
    <property type="match status" value="1"/>
</dbReference>
<dbReference type="InterPro" id="IPR036526">
    <property type="entry name" value="C-N_Hydrolase_sf"/>
</dbReference>
<dbReference type="Gene3D" id="3.60.110.10">
    <property type="entry name" value="Carbon-nitrogen hydrolase"/>
    <property type="match status" value="1"/>
</dbReference>
<evidence type="ECO:0000313" key="4">
    <source>
        <dbReference type="Proteomes" id="UP000034410"/>
    </source>
</evidence>
<dbReference type="GO" id="GO:0033388">
    <property type="term" value="P:putrescine biosynthetic process from arginine"/>
    <property type="evidence" value="ECO:0007669"/>
    <property type="project" value="TreeGrafter"/>
</dbReference>
<dbReference type="KEGG" id="seds:AAY24_03605"/>
<keyword evidence="1" id="KW-0378">Hydrolase</keyword>
<reference evidence="3 4" key="1">
    <citation type="journal article" date="2015" name="Genome Announc.">
        <title>Complete Genome Sequence of Sedimenticola thiotaurini Strain SIP-G1, a Polyphosphate- and Polyhydroxyalkanoate-Accumulating Sulfur-Oxidizing Gammaproteobacterium Isolated from Salt Marsh Sediments.</title>
        <authorList>
            <person name="Flood B.E."/>
            <person name="Jones D.S."/>
            <person name="Bailey J.V."/>
        </authorList>
    </citation>
    <scope>NUCLEOTIDE SEQUENCE [LARGE SCALE GENOMIC DNA]</scope>
    <source>
        <strain evidence="3 4">SIP-G1</strain>
    </source>
</reference>
<evidence type="ECO:0000259" key="2">
    <source>
        <dbReference type="PROSITE" id="PS50263"/>
    </source>
</evidence>
<dbReference type="RefSeq" id="WP_046858528.1">
    <property type="nucleotide sequence ID" value="NZ_CP011412.1"/>
</dbReference>
<protein>
    <submittedName>
        <fullName evidence="3">Acyltransferase</fullName>
    </submittedName>
</protein>
<dbReference type="AlphaFoldDB" id="A0A0F7JVK4"/>